<dbReference type="InterPro" id="IPR036164">
    <property type="entry name" value="bL21-like_sf"/>
</dbReference>
<evidence type="ECO:0000256" key="4">
    <source>
        <dbReference type="ARBA" id="ARBA00044129"/>
    </source>
</evidence>
<comment type="similarity">
    <text evidence="1">Belongs to the bacterial ribosomal protein bL21 family.</text>
</comment>
<keyword evidence="3" id="KW-0687">Ribonucleoprotein</keyword>
<keyword evidence="2" id="KW-0689">Ribosomal protein</keyword>
<evidence type="ECO:0000256" key="2">
    <source>
        <dbReference type="ARBA" id="ARBA00022980"/>
    </source>
</evidence>
<dbReference type="NCBIfam" id="TIGR00061">
    <property type="entry name" value="L21"/>
    <property type="match status" value="1"/>
</dbReference>
<evidence type="ECO:0000256" key="1">
    <source>
        <dbReference type="ARBA" id="ARBA00008563"/>
    </source>
</evidence>
<dbReference type="GO" id="GO:0006412">
    <property type="term" value="P:translation"/>
    <property type="evidence" value="ECO:0007669"/>
    <property type="project" value="InterPro"/>
</dbReference>
<dbReference type="InterPro" id="IPR001787">
    <property type="entry name" value="Ribosomal_bL21"/>
</dbReference>
<accession>A0A9W7GS42</accession>
<dbReference type="GO" id="GO:0005762">
    <property type="term" value="C:mitochondrial large ribosomal subunit"/>
    <property type="evidence" value="ECO:0007669"/>
    <property type="project" value="TreeGrafter"/>
</dbReference>
<organism evidence="5 6">
    <name type="scientific">Triparma columacea</name>
    <dbReference type="NCBI Taxonomy" id="722753"/>
    <lineage>
        <taxon>Eukaryota</taxon>
        <taxon>Sar</taxon>
        <taxon>Stramenopiles</taxon>
        <taxon>Ochrophyta</taxon>
        <taxon>Bolidophyceae</taxon>
        <taxon>Parmales</taxon>
        <taxon>Triparmaceae</taxon>
        <taxon>Triparma</taxon>
    </lineage>
</organism>
<dbReference type="HAMAP" id="MF_01363">
    <property type="entry name" value="Ribosomal_bL21"/>
    <property type="match status" value="1"/>
</dbReference>
<protein>
    <recommendedName>
        <fullName evidence="4">Large ribosomal subunit protein bL21m</fullName>
    </recommendedName>
</protein>
<proteinExistence type="inferred from homology"/>
<dbReference type="EMBL" id="BRYA01000468">
    <property type="protein sequence ID" value="GMI49128.1"/>
    <property type="molecule type" value="Genomic_DNA"/>
</dbReference>
<dbReference type="Pfam" id="PF00829">
    <property type="entry name" value="Ribosomal_L21p"/>
    <property type="match status" value="1"/>
</dbReference>
<name>A0A9W7GS42_9STRA</name>
<keyword evidence="6" id="KW-1185">Reference proteome</keyword>
<dbReference type="SUPFAM" id="SSF141091">
    <property type="entry name" value="L21p-like"/>
    <property type="match status" value="1"/>
</dbReference>
<comment type="caution">
    <text evidence="5">The sequence shown here is derived from an EMBL/GenBank/DDBJ whole genome shotgun (WGS) entry which is preliminary data.</text>
</comment>
<dbReference type="PANTHER" id="PTHR21349">
    <property type="entry name" value="50S RIBOSOMAL PROTEIN L21"/>
    <property type="match status" value="1"/>
</dbReference>
<dbReference type="OrthoDB" id="5994at2759"/>
<dbReference type="PANTHER" id="PTHR21349:SF0">
    <property type="entry name" value="LARGE RIBOSOMAL SUBUNIT PROTEIN BL21M"/>
    <property type="match status" value="1"/>
</dbReference>
<dbReference type="GO" id="GO:0003723">
    <property type="term" value="F:RNA binding"/>
    <property type="evidence" value="ECO:0007669"/>
    <property type="project" value="InterPro"/>
</dbReference>
<gene>
    <name evidence="5" type="ORF">TrCOL_g13553</name>
</gene>
<dbReference type="AlphaFoldDB" id="A0A9W7GS42"/>
<sequence>MFLRTITRLPLPPLRRPPPLPFFHSFSTSPTPTPLEGAEITSHVIVDHKSAYKNQLTGPHGTHLQALSQSASKNTNLCGVPGDGWFAVIELSGSQYKVGVGDVMVLDKLKPESVYSVGSEVFIDPSNVLLMGSKDKTVVGLPNVEGGKVKVRVEEITRDAKVIVFKKRRRKSSRRKQGFRAEKTICRVLEVQFEGDEE</sequence>
<dbReference type="InterPro" id="IPR028909">
    <property type="entry name" value="bL21-like"/>
</dbReference>
<dbReference type="GO" id="GO:0003735">
    <property type="term" value="F:structural constituent of ribosome"/>
    <property type="evidence" value="ECO:0007669"/>
    <property type="project" value="InterPro"/>
</dbReference>
<reference evidence="6" key="1">
    <citation type="journal article" date="2023" name="Commun. Biol.">
        <title>Genome analysis of Parmales, the sister group of diatoms, reveals the evolutionary specialization of diatoms from phago-mixotrophs to photoautotrophs.</title>
        <authorList>
            <person name="Ban H."/>
            <person name="Sato S."/>
            <person name="Yoshikawa S."/>
            <person name="Yamada K."/>
            <person name="Nakamura Y."/>
            <person name="Ichinomiya M."/>
            <person name="Sato N."/>
            <person name="Blanc-Mathieu R."/>
            <person name="Endo H."/>
            <person name="Kuwata A."/>
            <person name="Ogata H."/>
        </authorList>
    </citation>
    <scope>NUCLEOTIDE SEQUENCE [LARGE SCALE GENOMIC DNA]</scope>
</reference>
<evidence type="ECO:0000313" key="5">
    <source>
        <dbReference type="EMBL" id="GMI49128.1"/>
    </source>
</evidence>
<dbReference type="Proteomes" id="UP001165065">
    <property type="component" value="Unassembled WGS sequence"/>
</dbReference>
<evidence type="ECO:0000313" key="6">
    <source>
        <dbReference type="Proteomes" id="UP001165065"/>
    </source>
</evidence>
<evidence type="ECO:0000256" key="3">
    <source>
        <dbReference type="ARBA" id="ARBA00023274"/>
    </source>
</evidence>